<dbReference type="RefSeq" id="WP_272090473.1">
    <property type="nucleotide sequence ID" value="NZ_JAQNDL010000003.1"/>
</dbReference>
<evidence type="ECO:0000313" key="1">
    <source>
        <dbReference type="EMBL" id="MDC0721974.1"/>
    </source>
</evidence>
<protein>
    <recommendedName>
        <fullName evidence="3">Lipoprotein</fullName>
    </recommendedName>
</protein>
<comment type="caution">
    <text evidence="1">The sequence shown here is derived from an EMBL/GenBank/DDBJ whole genome shotgun (WGS) entry which is preliminary data.</text>
</comment>
<gene>
    <name evidence="1" type="ORF">POL25_34025</name>
</gene>
<evidence type="ECO:0000313" key="2">
    <source>
        <dbReference type="Proteomes" id="UP001221686"/>
    </source>
</evidence>
<proteinExistence type="predicted"/>
<organism evidence="1 2">
    <name type="scientific">Nannocystis bainbridge</name>
    <dbReference type="NCBI Taxonomy" id="2995303"/>
    <lineage>
        <taxon>Bacteria</taxon>
        <taxon>Pseudomonadati</taxon>
        <taxon>Myxococcota</taxon>
        <taxon>Polyangia</taxon>
        <taxon>Nannocystales</taxon>
        <taxon>Nannocystaceae</taxon>
        <taxon>Nannocystis</taxon>
    </lineage>
</organism>
<evidence type="ECO:0008006" key="3">
    <source>
        <dbReference type="Google" id="ProtNLM"/>
    </source>
</evidence>
<sequence>MSIVARSTAVLLALTACDMVREHSPPKLEESKHNASGDRGGLSACYDDCTGQALAPGDAITCRRNCDVAFKVTPTAVDAAFDGAARCLHECGDSRPCGKRCKRRARAADATLTPESLDRLSACVDVCHADKQLGAGDRWTCVRNCAQTARDAEPPPT</sequence>
<dbReference type="PROSITE" id="PS51257">
    <property type="entry name" value="PROKAR_LIPOPROTEIN"/>
    <property type="match status" value="1"/>
</dbReference>
<dbReference type="EMBL" id="JAQNDL010000003">
    <property type="protein sequence ID" value="MDC0721974.1"/>
    <property type="molecule type" value="Genomic_DNA"/>
</dbReference>
<accession>A0ABT5E9F5</accession>
<name>A0ABT5E9F5_9BACT</name>
<keyword evidence="2" id="KW-1185">Reference proteome</keyword>
<reference evidence="1 2" key="1">
    <citation type="submission" date="2022-11" db="EMBL/GenBank/DDBJ databases">
        <title>Minimal conservation of predation-associated metabolite biosynthetic gene clusters underscores biosynthetic potential of Myxococcota including descriptions for ten novel species: Archangium lansinium sp. nov., Myxococcus landrumus sp. nov., Nannocystis bai.</title>
        <authorList>
            <person name="Ahearne A."/>
            <person name="Stevens C."/>
            <person name="Dowd S."/>
        </authorList>
    </citation>
    <scope>NUCLEOTIDE SEQUENCE [LARGE SCALE GENOMIC DNA]</scope>
    <source>
        <strain evidence="1 2">BB15-2</strain>
    </source>
</reference>
<dbReference type="Proteomes" id="UP001221686">
    <property type="component" value="Unassembled WGS sequence"/>
</dbReference>